<evidence type="ECO:0000259" key="2">
    <source>
        <dbReference type="PROSITE" id="PS51029"/>
    </source>
</evidence>
<evidence type="ECO:0000313" key="3">
    <source>
        <dbReference type="EMBL" id="CAH1407100.1"/>
    </source>
</evidence>
<protein>
    <recommendedName>
        <fullName evidence="2">MADF domain-containing protein</fullName>
    </recommendedName>
</protein>
<proteinExistence type="predicted"/>
<feature type="domain" description="MADF" evidence="2">
    <location>
        <begin position="16"/>
        <end position="108"/>
    </location>
</feature>
<dbReference type="PANTHER" id="PTHR21505">
    <property type="entry name" value="MADF DOMAIN-CONTAINING PROTEIN-RELATED"/>
    <property type="match status" value="1"/>
</dbReference>
<accession>A0A9P0HQF8</accession>
<dbReference type="Pfam" id="PF10545">
    <property type="entry name" value="MADF_DNA_bdg"/>
    <property type="match status" value="1"/>
</dbReference>
<sequence length="339" mass="39229">MSHVRIDLIHRFDIIDFLEEYQKFPCLWKKCDPNFKNRIEREAAEKSLLETFKFASAKELRQKIRSIRGTYNQERNKVRNSLLTGLDIYKPKLIWFDLADSFLRQNEMDTEHDSFQITEEEDCLHGEIEKKEEMTPEQHQTEPSTSHQLSLSNSQHPTPSRTYAHMISRNQKRKRERVVPQNRRNIAKLVDSLDNAVNVLKEVSSRSPSDNSNEFVIFGNHVASQLQTLPLAEALQLQAEIQSLITSVRVQCLQNNSSVMNEQLVTTVQPQCVVATLSEPYPCERRPCNRKYKPVCAEKVVNGKLERKTFSNYCMMEAANDCGGGYSVCNLQEDDDQEQ</sequence>
<gene>
    <name evidence="3" type="ORF">NEZAVI_LOCUS14904</name>
</gene>
<name>A0A9P0HQF8_NEZVI</name>
<feature type="compositionally biased region" description="Polar residues" evidence="1">
    <location>
        <begin position="141"/>
        <end position="161"/>
    </location>
</feature>
<dbReference type="PANTHER" id="PTHR21505:SF8">
    <property type="entry name" value="DPT-YFP REPRESSOR BY OVEREXPRESSION, ISOFORM D-RELATED"/>
    <property type="match status" value="1"/>
</dbReference>
<evidence type="ECO:0000256" key="1">
    <source>
        <dbReference type="SAM" id="MobiDB-lite"/>
    </source>
</evidence>
<keyword evidence="4" id="KW-1185">Reference proteome</keyword>
<organism evidence="3 4">
    <name type="scientific">Nezara viridula</name>
    <name type="common">Southern green stink bug</name>
    <name type="synonym">Cimex viridulus</name>
    <dbReference type="NCBI Taxonomy" id="85310"/>
    <lineage>
        <taxon>Eukaryota</taxon>
        <taxon>Metazoa</taxon>
        <taxon>Ecdysozoa</taxon>
        <taxon>Arthropoda</taxon>
        <taxon>Hexapoda</taxon>
        <taxon>Insecta</taxon>
        <taxon>Pterygota</taxon>
        <taxon>Neoptera</taxon>
        <taxon>Paraneoptera</taxon>
        <taxon>Hemiptera</taxon>
        <taxon>Heteroptera</taxon>
        <taxon>Panheteroptera</taxon>
        <taxon>Pentatomomorpha</taxon>
        <taxon>Pentatomoidea</taxon>
        <taxon>Pentatomidae</taxon>
        <taxon>Pentatominae</taxon>
        <taxon>Nezara</taxon>
    </lineage>
</organism>
<feature type="region of interest" description="Disordered" evidence="1">
    <location>
        <begin position="132"/>
        <end position="162"/>
    </location>
</feature>
<dbReference type="InterPro" id="IPR006578">
    <property type="entry name" value="MADF-dom"/>
</dbReference>
<dbReference type="OrthoDB" id="8190343at2759"/>
<reference evidence="3" key="1">
    <citation type="submission" date="2022-01" db="EMBL/GenBank/DDBJ databases">
        <authorList>
            <person name="King R."/>
        </authorList>
    </citation>
    <scope>NUCLEOTIDE SEQUENCE</scope>
</reference>
<dbReference type="PROSITE" id="PS51029">
    <property type="entry name" value="MADF"/>
    <property type="match status" value="1"/>
</dbReference>
<evidence type="ECO:0000313" key="4">
    <source>
        <dbReference type="Proteomes" id="UP001152798"/>
    </source>
</evidence>
<dbReference type="EMBL" id="OV725083">
    <property type="protein sequence ID" value="CAH1407100.1"/>
    <property type="molecule type" value="Genomic_DNA"/>
</dbReference>
<dbReference type="AlphaFoldDB" id="A0A9P0HQF8"/>
<dbReference type="Proteomes" id="UP001152798">
    <property type="component" value="Chromosome 7"/>
</dbReference>